<gene>
    <name evidence="16 18" type="primary">dnaQ</name>
    <name evidence="18" type="ORF">ACFO0J_00755</name>
</gene>
<evidence type="ECO:0000256" key="3">
    <source>
        <dbReference type="ARBA" id="ARBA00012417"/>
    </source>
</evidence>
<comment type="cofactor">
    <cofactor evidence="1 16">
        <name>Mn(2+)</name>
        <dbReference type="ChEBI" id="CHEBI:29035"/>
    </cofactor>
</comment>
<dbReference type="SMART" id="SM00479">
    <property type="entry name" value="EXOIII"/>
    <property type="match status" value="1"/>
</dbReference>
<dbReference type="NCBIfam" id="NF004316">
    <property type="entry name" value="PRK05711.1"/>
    <property type="match status" value="1"/>
</dbReference>
<keyword evidence="19" id="KW-1185">Reference proteome</keyword>
<evidence type="ECO:0000256" key="15">
    <source>
        <dbReference type="ARBA" id="ARBA00049244"/>
    </source>
</evidence>
<keyword evidence="10 16" id="KW-0378">Hydrolase</keyword>
<dbReference type="GO" id="GO:0003887">
    <property type="term" value="F:DNA-directed DNA polymerase activity"/>
    <property type="evidence" value="ECO:0007669"/>
    <property type="project" value="UniProtKB-EC"/>
</dbReference>
<comment type="function">
    <text evidence="16">DNA polymerase III is a complex, multichain enzyme responsible for most of the replicative synthesis in bacteria. The epsilon subunit contain the editing function and is a proofreading 3'-5' exonuclease.</text>
</comment>
<dbReference type="Proteomes" id="UP001595756">
    <property type="component" value="Unassembled WGS sequence"/>
</dbReference>
<dbReference type="InterPro" id="IPR013520">
    <property type="entry name" value="Ribonucl_H"/>
</dbReference>
<dbReference type="PANTHER" id="PTHR30231:SF41">
    <property type="entry name" value="DNA POLYMERASE III SUBUNIT EPSILON"/>
    <property type="match status" value="1"/>
</dbReference>
<keyword evidence="7 16" id="KW-0235">DNA replication</keyword>
<dbReference type="EC" id="2.7.7.7" evidence="3 16"/>
<protein>
    <recommendedName>
        <fullName evidence="4 16">DNA polymerase III subunit epsilon</fullName>
        <ecNumber evidence="3 16">2.7.7.7</ecNumber>
    </recommendedName>
</protein>
<comment type="caution">
    <text evidence="18">The sequence shown here is derived from an EMBL/GenBank/DDBJ whole genome shotgun (WGS) entry which is preliminary data.</text>
</comment>
<dbReference type="Gene3D" id="3.30.420.10">
    <property type="entry name" value="Ribonuclease H-like superfamily/Ribonuclease H"/>
    <property type="match status" value="1"/>
</dbReference>
<sequence>MRQIVLDTETTGLEPEQGHRVVEMACVEILNRQVTKRHLHLYMNPDRDSDPEALRVHGLTTKFLSDKPRFPEVAQQLVDFVRDAEVIIHNAAFDVKFLNAELRRAKLPPFTELCGKVTDSLMVAREMFPGKRNNLDALCERFGISNAHRTLHGALLDSELLGEVWLAMTRGQDSLLDDGADDSASGAGAGAAGAQGRFDASGLPIIQVDAQALQAHEAYLDGLDKAGGKPCLWRQIDAPPAEAGGAAV</sequence>
<evidence type="ECO:0000256" key="16">
    <source>
        <dbReference type="RuleBase" id="RU364087"/>
    </source>
</evidence>
<dbReference type="InterPro" id="IPR036397">
    <property type="entry name" value="RNaseH_sf"/>
</dbReference>
<dbReference type="PANTHER" id="PTHR30231">
    <property type="entry name" value="DNA POLYMERASE III SUBUNIT EPSILON"/>
    <property type="match status" value="1"/>
</dbReference>
<dbReference type="NCBIfam" id="TIGR00573">
    <property type="entry name" value="dnaq"/>
    <property type="match status" value="1"/>
</dbReference>
<dbReference type="SUPFAM" id="SSF53098">
    <property type="entry name" value="Ribonuclease H-like"/>
    <property type="match status" value="1"/>
</dbReference>
<dbReference type="RefSeq" id="WP_376811153.1">
    <property type="nucleotide sequence ID" value="NZ_JBHSDY010000001.1"/>
</dbReference>
<evidence type="ECO:0000256" key="10">
    <source>
        <dbReference type="ARBA" id="ARBA00022801"/>
    </source>
</evidence>
<organism evidence="18 19">
    <name type="scientific">Castellaniella hirudinis</name>
    <dbReference type="NCBI Taxonomy" id="1144617"/>
    <lineage>
        <taxon>Bacteria</taxon>
        <taxon>Pseudomonadati</taxon>
        <taxon>Pseudomonadota</taxon>
        <taxon>Betaproteobacteria</taxon>
        <taxon>Burkholderiales</taxon>
        <taxon>Alcaligenaceae</taxon>
        <taxon>Castellaniella</taxon>
    </lineage>
</organism>
<dbReference type="InterPro" id="IPR006309">
    <property type="entry name" value="DnaQ_proteo"/>
</dbReference>
<evidence type="ECO:0000256" key="14">
    <source>
        <dbReference type="ARBA" id="ARBA00023211"/>
    </source>
</evidence>
<keyword evidence="14 16" id="KW-0464">Manganese</keyword>
<comment type="catalytic activity">
    <reaction evidence="15 16">
        <text>DNA(n) + a 2'-deoxyribonucleoside 5'-triphosphate = DNA(n+1) + diphosphate</text>
        <dbReference type="Rhea" id="RHEA:22508"/>
        <dbReference type="Rhea" id="RHEA-COMP:17339"/>
        <dbReference type="Rhea" id="RHEA-COMP:17340"/>
        <dbReference type="ChEBI" id="CHEBI:33019"/>
        <dbReference type="ChEBI" id="CHEBI:61560"/>
        <dbReference type="ChEBI" id="CHEBI:173112"/>
        <dbReference type="EC" id="2.7.7.7"/>
    </reaction>
</comment>
<keyword evidence="12 16" id="KW-0460">Magnesium</keyword>
<evidence type="ECO:0000256" key="9">
    <source>
        <dbReference type="ARBA" id="ARBA00022723"/>
    </source>
</evidence>
<comment type="cofactor">
    <cofactor evidence="2 16">
        <name>Mg(2+)</name>
        <dbReference type="ChEBI" id="CHEBI:18420"/>
    </cofactor>
</comment>
<evidence type="ECO:0000259" key="17">
    <source>
        <dbReference type="SMART" id="SM00479"/>
    </source>
</evidence>
<evidence type="ECO:0000256" key="11">
    <source>
        <dbReference type="ARBA" id="ARBA00022839"/>
    </source>
</evidence>
<feature type="domain" description="Exonuclease" evidence="17">
    <location>
        <begin position="2"/>
        <end position="174"/>
    </location>
</feature>
<evidence type="ECO:0000256" key="7">
    <source>
        <dbReference type="ARBA" id="ARBA00022705"/>
    </source>
</evidence>
<evidence type="ECO:0000256" key="6">
    <source>
        <dbReference type="ARBA" id="ARBA00022695"/>
    </source>
</evidence>
<keyword evidence="6 16" id="KW-0548">Nucleotidyltransferase</keyword>
<name>A0ABV8RTU4_9BURK</name>
<dbReference type="CDD" id="cd06131">
    <property type="entry name" value="DNA_pol_III_epsilon_Ecoli_like"/>
    <property type="match status" value="1"/>
</dbReference>
<keyword evidence="13 16" id="KW-0239">DNA-directed DNA polymerase</keyword>
<dbReference type="InterPro" id="IPR006054">
    <property type="entry name" value="DnaQ"/>
</dbReference>
<evidence type="ECO:0000256" key="13">
    <source>
        <dbReference type="ARBA" id="ARBA00022932"/>
    </source>
</evidence>
<evidence type="ECO:0000256" key="4">
    <source>
        <dbReference type="ARBA" id="ARBA00020352"/>
    </source>
</evidence>
<evidence type="ECO:0000256" key="1">
    <source>
        <dbReference type="ARBA" id="ARBA00001936"/>
    </source>
</evidence>
<evidence type="ECO:0000256" key="5">
    <source>
        <dbReference type="ARBA" id="ARBA00022679"/>
    </source>
</evidence>
<proteinExistence type="predicted"/>
<keyword evidence="11 16" id="KW-0269">Exonuclease</keyword>
<evidence type="ECO:0000256" key="2">
    <source>
        <dbReference type="ARBA" id="ARBA00001946"/>
    </source>
</evidence>
<dbReference type="InterPro" id="IPR012337">
    <property type="entry name" value="RNaseH-like_sf"/>
</dbReference>
<comment type="subunit">
    <text evidence="16">DNA polymerase III contains a core (composed of alpha, epsilon and theta chains) that associates with a tau subunit. This core dimerizes to form the POLIII' complex. PolIII' associates with the gamma complex (composed of gamma, delta, delta', psi and chi chains) and with the beta chain to form the complete DNA polymerase III complex.</text>
</comment>
<keyword evidence="5 16" id="KW-0808">Transferase</keyword>
<accession>A0ABV8RTU4</accession>
<dbReference type="NCBIfam" id="TIGR01406">
    <property type="entry name" value="dnaQ_proteo"/>
    <property type="match status" value="1"/>
</dbReference>
<keyword evidence="8 16" id="KW-0540">Nuclease</keyword>
<evidence type="ECO:0000256" key="12">
    <source>
        <dbReference type="ARBA" id="ARBA00022842"/>
    </source>
</evidence>
<reference evidence="19" key="1">
    <citation type="journal article" date="2019" name="Int. J. Syst. Evol. Microbiol.">
        <title>The Global Catalogue of Microorganisms (GCM) 10K type strain sequencing project: providing services to taxonomists for standard genome sequencing and annotation.</title>
        <authorList>
            <consortium name="The Broad Institute Genomics Platform"/>
            <consortium name="The Broad Institute Genome Sequencing Center for Infectious Disease"/>
            <person name="Wu L."/>
            <person name="Ma J."/>
        </authorList>
    </citation>
    <scope>NUCLEOTIDE SEQUENCE [LARGE SCALE GENOMIC DNA]</scope>
    <source>
        <strain evidence="19">CGMCC 1.19029</strain>
    </source>
</reference>
<evidence type="ECO:0000256" key="8">
    <source>
        <dbReference type="ARBA" id="ARBA00022722"/>
    </source>
</evidence>
<keyword evidence="9 16" id="KW-0479">Metal-binding</keyword>
<dbReference type="EMBL" id="JBHSDY010000001">
    <property type="protein sequence ID" value="MFC4296567.1"/>
    <property type="molecule type" value="Genomic_DNA"/>
</dbReference>
<evidence type="ECO:0000313" key="19">
    <source>
        <dbReference type="Proteomes" id="UP001595756"/>
    </source>
</evidence>
<dbReference type="Pfam" id="PF00929">
    <property type="entry name" value="RNase_T"/>
    <property type="match status" value="1"/>
</dbReference>
<evidence type="ECO:0000313" key="18">
    <source>
        <dbReference type="EMBL" id="MFC4296567.1"/>
    </source>
</evidence>